<proteinExistence type="predicted"/>
<dbReference type="AlphaFoldDB" id="A0A433JGM4"/>
<protein>
    <submittedName>
        <fullName evidence="1">Uncharacterized protein</fullName>
    </submittedName>
</protein>
<dbReference type="EMBL" id="RZGR01000044">
    <property type="protein sequence ID" value="RUQ81003.1"/>
    <property type="molecule type" value="Genomic_DNA"/>
</dbReference>
<reference evidence="1 2" key="1">
    <citation type="submission" date="2018-12" db="EMBL/GenBank/DDBJ databases">
        <title>Legionella sp,whole genome shotgun sequence.</title>
        <authorList>
            <person name="Wu H."/>
        </authorList>
    </citation>
    <scope>NUCLEOTIDE SEQUENCE [LARGE SCALE GENOMIC DNA]</scope>
    <source>
        <strain evidence="2">km714</strain>
    </source>
</reference>
<organism evidence="1 2">
    <name type="scientific">Legionella septentrionalis</name>
    <dbReference type="NCBI Taxonomy" id="2498109"/>
    <lineage>
        <taxon>Bacteria</taxon>
        <taxon>Pseudomonadati</taxon>
        <taxon>Pseudomonadota</taxon>
        <taxon>Gammaproteobacteria</taxon>
        <taxon>Legionellales</taxon>
        <taxon>Legionellaceae</taxon>
        <taxon>Legionella</taxon>
    </lineage>
</organism>
<gene>
    <name evidence="1" type="ORF">EKM59_10985</name>
</gene>
<dbReference type="RefSeq" id="WP_127111547.1">
    <property type="nucleotide sequence ID" value="NZ_RZGR01000044.1"/>
</dbReference>
<dbReference type="Proteomes" id="UP000288012">
    <property type="component" value="Unassembled WGS sequence"/>
</dbReference>
<accession>A0A433JGM4</accession>
<evidence type="ECO:0000313" key="1">
    <source>
        <dbReference type="EMBL" id="RUQ81003.1"/>
    </source>
</evidence>
<sequence length="93" mass="10830">MIHEEIVKLEQLLNENLAKWLQLYVDSPEFMANYTIERSIKLISEATFWSVKLGLEPYLATRSYAEIRDFKPVLESISKLTEYGKLLAVVVNH</sequence>
<name>A0A433JGM4_9GAMM</name>
<comment type="caution">
    <text evidence="1">The sequence shown here is derived from an EMBL/GenBank/DDBJ whole genome shotgun (WGS) entry which is preliminary data.</text>
</comment>
<keyword evidence="2" id="KW-1185">Reference proteome</keyword>
<evidence type="ECO:0000313" key="2">
    <source>
        <dbReference type="Proteomes" id="UP000288012"/>
    </source>
</evidence>